<proteinExistence type="predicted"/>
<gene>
    <name evidence="1" type="ORF">EHQ24_01595</name>
</gene>
<dbReference type="OrthoDB" id="1353929at2"/>
<evidence type="ECO:0000313" key="2">
    <source>
        <dbReference type="Proteomes" id="UP000298009"/>
    </source>
</evidence>
<dbReference type="EMBL" id="RQFK01000007">
    <property type="protein sequence ID" value="TGK87929.1"/>
    <property type="molecule type" value="Genomic_DNA"/>
</dbReference>
<organism evidence="1 2">
    <name type="scientific">Leptospira noumeaensis</name>
    <dbReference type="NCBI Taxonomy" id="2484964"/>
    <lineage>
        <taxon>Bacteria</taxon>
        <taxon>Pseudomonadati</taxon>
        <taxon>Spirochaetota</taxon>
        <taxon>Spirochaetia</taxon>
        <taxon>Leptospirales</taxon>
        <taxon>Leptospiraceae</taxon>
        <taxon>Leptospira</taxon>
    </lineage>
</organism>
<name>A0A4R9IHQ5_9LEPT</name>
<dbReference type="RefSeq" id="WP_135599949.1">
    <property type="nucleotide sequence ID" value="NZ_RQFK01000007.1"/>
</dbReference>
<accession>A0A4R9IHQ5</accession>
<reference evidence="1" key="1">
    <citation type="journal article" date="2019" name="PLoS Negl. Trop. Dis.">
        <title>Revisiting the worldwide diversity of Leptospira species in the environment.</title>
        <authorList>
            <person name="Vincent A.T."/>
            <person name="Schiettekatte O."/>
            <person name="Bourhy P."/>
            <person name="Veyrier F.J."/>
            <person name="Picardeau M."/>
        </authorList>
    </citation>
    <scope>NUCLEOTIDE SEQUENCE [LARGE SCALE GENOMIC DNA]</scope>
    <source>
        <strain evidence="1">201800287</strain>
    </source>
</reference>
<comment type="caution">
    <text evidence="1">The sequence shown here is derived from an EMBL/GenBank/DDBJ whole genome shotgun (WGS) entry which is preliminary data.</text>
</comment>
<keyword evidence="2" id="KW-1185">Reference proteome</keyword>
<evidence type="ECO:0000313" key="1">
    <source>
        <dbReference type="EMBL" id="TGK87929.1"/>
    </source>
</evidence>
<dbReference type="AlphaFoldDB" id="A0A4R9IHQ5"/>
<dbReference type="Proteomes" id="UP000298009">
    <property type="component" value="Unassembled WGS sequence"/>
</dbReference>
<sequence>MFFVIGRPKSLEDLKGIIEQNVGELRKNTSIAVIDDEPFISGNNLRDRDFNIKEIGDIKAIQSIASYPVVLCDIKGVGAAFKSEYEGGYIISEIVKYFPHKVVIAYTGERFDPTYNKFFQLCDFTMKKDSTLDEWADALDQAIKIAVNPINQWIKTRNRLLSMGISSINLIKIENAFVNSVITNENKFHNQKVLNILQADMKQIMLNLIANVITKGIGI</sequence>
<protein>
    <submittedName>
        <fullName evidence="1">Uncharacterized protein</fullName>
    </submittedName>
</protein>